<organism evidence="7 8">
    <name type="scientific">Desulfomicrobium apsheronum</name>
    <dbReference type="NCBI Taxonomy" id="52560"/>
    <lineage>
        <taxon>Bacteria</taxon>
        <taxon>Pseudomonadati</taxon>
        <taxon>Thermodesulfobacteriota</taxon>
        <taxon>Desulfovibrionia</taxon>
        <taxon>Desulfovibrionales</taxon>
        <taxon>Desulfomicrobiaceae</taxon>
        <taxon>Desulfomicrobium</taxon>
    </lineage>
</organism>
<dbReference type="AlphaFoldDB" id="A0A1I3SME3"/>
<dbReference type="PANTHER" id="PTHR44591:SF14">
    <property type="entry name" value="PROTEIN PILG"/>
    <property type="match status" value="1"/>
</dbReference>
<keyword evidence="2" id="KW-0902">Two-component regulatory system</keyword>
<evidence type="ECO:0000256" key="2">
    <source>
        <dbReference type="ARBA" id="ARBA00023012"/>
    </source>
</evidence>
<reference evidence="8" key="1">
    <citation type="submission" date="2016-10" db="EMBL/GenBank/DDBJ databases">
        <authorList>
            <person name="Varghese N."/>
            <person name="Submissions S."/>
        </authorList>
    </citation>
    <scope>NUCLEOTIDE SEQUENCE [LARGE SCALE GENOMIC DNA]</scope>
    <source>
        <strain evidence="8">DSM 5918</strain>
    </source>
</reference>
<evidence type="ECO:0000256" key="1">
    <source>
        <dbReference type="ARBA" id="ARBA00022553"/>
    </source>
</evidence>
<dbReference type="SUPFAM" id="SSF52172">
    <property type="entry name" value="CheY-like"/>
    <property type="match status" value="1"/>
</dbReference>
<evidence type="ECO:0000313" key="7">
    <source>
        <dbReference type="EMBL" id="SFJ59885.1"/>
    </source>
</evidence>
<dbReference type="InterPro" id="IPR001789">
    <property type="entry name" value="Sig_transdc_resp-reg_receiver"/>
</dbReference>
<keyword evidence="4" id="KW-0804">Transcription</keyword>
<dbReference type="STRING" id="52560.SAMN04488082_104216"/>
<dbReference type="Pfam" id="PF00072">
    <property type="entry name" value="Response_reg"/>
    <property type="match status" value="1"/>
</dbReference>
<dbReference type="Proteomes" id="UP000198635">
    <property type="component" value="Unassembled WGS sequence"/>
</dbReference>
<feature type="domain" description="Response regulatory" evidence="6">
    <location>
        <begin position="5"/>
        <end position="119"/>
    </location>
</feature>
<dbReference type="RefSeq" id="WP_092373323.1">
    <property type="nucleotide sequence ID" value="NZ_FORX01000004.1"/>
</dbReference>
<dbReference type="PROSITE" id="PS50110">
    <property type="entry name" value="RESPONSE_REGULATORY"/>
    <property type="match status" value="1"/>
</dbReference>
<name>A0A1I3SME3_9BACT</name>
<keyword evidence="1 5" id="KW-0597">Phosphoprotein</keyword>
<sequence length="139" mass="15533">MEEFSVLLVDDEEDFLRTIIKRLAKRGLKAQGASRGEQALAMLAEEPRDVVVLDVKMPGMDGLEVLRRIKTSWPSTEVIMLTGHASIDAAMEGMNRGAFDYLMKPADLEDLLYKLEDAYRKKCVNESRKASSPTNSEPA</sequence>
<dbReference type="Gene3D" id="3.40.50.2300">
    <property type="match status" value="1"/>
</dbReference>
<gene>
    <name evidence="7" type="ORF">SAMN04488082_104216</name>
</gene>
<dbReference type="SMART" id="SM00448">
    <property type="entry name" value="REC"/>
    <property type="match status" value="1"/>
</dbReference>
<evidence type="ECO:0000256" key="5">
    <source>
        <dbReference type="PROSITE-ProRule" id="PRU00169"/>
    </source>
</evidence>
<proteinExistence type="predicted"/>
<dbReference type="GO" id="GO:0000160">
    <property type="term" value="P:phosphorelay signal transduction system"/>
    <property type="evidence" value="ECO:0007669"/>
    <property type="project" value="UniProtKB-KW"/>
</dbReference>
<dbReference type="FunFam" id="3.40.50.2300:FF:000018">
    <property type="entry name" value="DNA-binding transcriptional regulator NtrC"/>
    <property type="match status" value="1"/>
</dbReference>
<feature type="modified residue" description="4-aspartylphosphate" evidence="5">
    <location>
        <position position="54"/>
    </location>
</feature>
<dbReference type="EMBL" id="FORX01000004">
    <property type="protein sequence ID" value="SFJ59885.1"/>
    <property type="molecule type" value="Genomic_DNA"/>
</dbReference>
<dbReference type="InterPro" id="IPR011006">
    <property type="entry name" value="CheY-like_superfamily"/>
</dbReference>
<protein>
    <submittedName>
        <fullName evidence="7">Response regulator receiver domain-containing protein</fullName>
    </submittedName>
</protein>
<evidence type="ECO:0000313" key="8">
    <source>
        <dbReference type="Proteomes" id="UP000198635"/>
    </source>
</evidence>
<keyword evidence="8" id="KW-1185">Reference proteome</keyword>
<dbReference type="PANTHER" id="PTHR44591">
    <property type="entry name" value="STRESS RESPONSE REGULATOR PROTEIN 1"/>
    <property type="match status" value="1"/>
</dbReference>
<dbReference type="OrthoDB" id="9800029at2"/>
<evidence type="ECO:0000256" key="4">
    <source>
        <dbReference type="ARBA" id="ARBA00023163"/>
    </source>
</evidence>
<evidence type="ECO:0000256" key="3">
    <source>
        <dbReference type="ARBA" id="ARBA00023015"/>
    </source>
</evidence>
<evidence type="ECO:0000259" key="6">
    <source>
        <dbReference type="PROSITE" id="PS50110"/>
    </source>
</evidence>
<accession>A0A1I3SME3</accession>
<keyword evidence="3" id="KW-0805">Transcription regulation</keyword>
<dbReference type="InterPro" id="IPR050595">
    <property type="entry name" value="Bact_response_regulator"/>
</dbReference>